<name>A0A7Z0DMK9_9ACTN</name>
<dbReference type="AlphaFoldDB" id="A0A7Z0DMK9"/>
<evidence type="ECO:0000313" key="2">
    <source>
        <dbReference type="Proteomes" id="UP000564496"/>
    </source>
</evidence>
<gene>
    <name evidence="1" type="ORF">BJ988_003078</name>
</gene>
<proteinExistence type="predicted"/>
<dbReference type="Proteomes" id="UP000564496">
    <property type="component" value="Unassembled WGS sequence"/>
</dbReference>
<keyword evidence="2" id="KW-1185">Reference proteome</keyword>
<accession>A0A7Z0DMK9</accession>
<dbReference type="EMBL" id="JACBZR010000001">
    <property type="protein sequence ID" value="NYI78430.1"/>
    <property type="molecule type" value="Genomic_DNA"/>
</dbReference>
<protein>
    <submittedName>
        <fullName evidence="1">Uncharacterized protein</fullName>
    </submittedName>
</protein>
<dbReference type="RefSeq" id="WP_179658756.1">
    <property type="nucleotide sequence ID" value="NZ_JACBZR010000001.1"/>
</dbReference>
<sequence>MTEKMIEGQVAALLNKRELALTVGEADGVTPGMRFVVLNSKGVGIRHPETNELLGDVPVPKTIVKVTRVQGAHLSIARTFRTIPGKPGLADVLMRTNTSFAGTPDRVETLAIDPSKADLVEIDDEDSYVKRGDPVIQTTGDEYDQYA</sequence>
<comment type="caution">
    <text evidence="1">The sequence shown here is derived from an EMBL/GenBank/DDBJ whole genome shotgun (WGS) entry which is preliminary data.</text>
</comment>
<reference evidence="1 2" key="1">
    <citation type="submission" date="2020-07" db="EMBL/GenBank/DDBJ databases">
        <title>Sequencing the genomes of 1000 actinobacteria strains.</title>
        <authorList>
            <person name="Klenk H.-P."/>
        </authorList>
    </citation>
    <scope>NUCLEOTIDE SEQUENCE [LARGE SCALE GENOMIC DNA]</scope>
    <source>
        <strain evidence="1 2">DSM 26487</strain>
    </source>
</reference>
<organism evidence="1 2">
    <name type="scientific">Nocardioides panzhihuensis</name>
    <dbReference type="NCBI Taxonomy" id="860243"/>
    <lineage>
        <taxon>Bacteria</taxon>
        <taxon>Bacillati</taxon>
        <taxon>Actinomycetota</taxon>
        <taxon>Actinomycetes</taxon>
        <taxon>Propionibacteriales</taxon>
        <taxon>Nocardioidaceae</taxon>
        <taxon>Nocardioides</taxon>
    </lineage>
</organism>
<evidence type="ECO:0000313" key="1">
    <source>
        <dbReference type="EMBL" id="NYI78430.1"/>
    </source>
</evidence>